<proteinExistence type="predicted"/>
<accession>A0A0W0VM67</accession>
<keyword evidence="1" id="KW-0732">Signal</keyword>
<sequence length="162" mass="18646">MTSHLKILTIMSFMFLFTGSLHSASKFPRGCEVTGFVYHENYLILNEQGNQTFYLIQNISDSQIELERHETREVFLSPSLKSKLDPSNWSAFAADIQNIHFKCYKLDNDNTALVNCSDVLEVCQYPRVKFALSNMGNYWVSTNKPQNRVIKDAVAKGILLRW</sequence>
<dbReference type="Proteomes" id="UP000054997">
    <property type="component" value="Unassembled WGS sequence"/>
</dbReference>
<dbReference type="PATRIC" id="fig|45068.5.peg.1345"/>
<evidence type="ECO:0000256" key="1">
    <source>
        <dbReference type="SAM" id="SignalP"/>
    </source>
</evidence>
<keyword evidence="3" id="KW-1185">Reference proteome</keyword>
<gene>
    <name evidence="2" type="primary">enhB_1</name>
    <name evidence="2" type="ORF">Llon_1246</name>
</gene>
<evidence type="ECO:0000313" key="3">
    <source>
        <dbReference type="Proteomes" id="UP000054997"/>
    </source>
</evidence>
<evidence type="ECO:0000313" key="2">
    <source>
        <dbReference type="EMBL" id="KTD21148.1"/>
    </source>
</evidence>
<dbReference type="EMBL" id="LNYK01000016">
    <property type="protein sequence ID" value="KTD21148.1"/>
    <property type="molecule type" value="Genomic_DNA"/>
</dbReference>
<dbReference type="OrthoDB" id="5639597at2"/>
<organism evidence="2 3">
    <name type="scientific">Legionella londiniensis</name>
    <dbReference type="NCBI Taxonomy" id="45068"/>
    <lineage>
        <taxon>Bacteria</taxon>
        <taxon>Pseudomonadati</taxon>
        <taxon>Pseudomonadota</taxon>
        <taxon>Gammaproteobacteria</taxon>
        <taxon>Legionellales</taxon>
        <taxon>Legionellaceae</taxon>
        <taxon>Legionella</taxon>
    </lineage>
</organism>
<dbReference type="AlphaFoldDB" id="A0A0W0VM67"/>
<feature type="signal peptide" evidence="1">
    <location>
        <begin position="1"/>
        <end position="23"/>
    </location>
</feature>
<name>A0A0W0VM67_9GAMM</name>
<comment type="caution">
    <text evidence="2">The sequence shown here is derived from an EMBL/GenBank/DDBJ whole genome shotgun (WGS) entry which is preliminary data.</text>
</comment>
<reference evidence="2 3" key="1">
    <citation type="submission" date="2015-11" db="EMBL/GenBank/DDBJ databases">
        <title>Genomic analysis of 38 Legionella species identifies large and diverse effector repertoires.</title>
        <authorList>
            <person name="Burstein D."/>
            <person name="Amaro F."/>
            <person name="Zusman T."/>
            <person name="Lifshitz Z."/>
            <person name="Cohen O."/>
            <person name="Gilbert J.A."/>
            <person name="Pupko T."/>
            <person name="Shuman H.A."/>
            <person name="Segal G."/>
        </authorList>
    </citation>
    <scope>NUCLEOTIDE SEQUENCE [LARGE SCALE GENOMIC DNA]</scope>
    <source>
        <strain evidence="2 3">ATCC 49505</strain>
    </source>
</reference>
<feature type="chain" id="PRO_5006914927" evidence="1">
    <location>
        <begin position="24"/>
        <end position="162"/>
    </location>
</feature>
<protein>
    <submittedName>
        <fullName evidence="2">Enhanced entry protein EnhB</fullName>
    </submittedName>
</protein>
<dbReference type="STRING" id="45068.Llon_1246"/>